<feature type="non-terminal residue" evidence="1">
    <location>
        <position position="109"/>
    </location>
</feature>
<dbReference type="RefSeq" id="WP_167920439.1">
    <property type="nucleotide sequence ID" value="NZ_JAAVJS010000650.1"/>
</dbReference>
<name>A0ABX1DJD3_9FLAO</name>
<sequence length="109" mass="11789">YGSFIYTPNSGFVGYDEFTYAAFDGEDYSQDVVVSITVFATTPGSCKPVIVFLDASGNATLEPEEVFAGDPDDPAIVNIELDRENFTCEDLGEPVQVNLIIHYTDGSSS</sequence>
<organism evidence="1 2">
    <name type="scientific">Tamlana crocina</name>
    <dbReference type="NCBI Taxonomy" id="393006"/>
    <lineage>
        <taxon>Bacteria</taxon>
        <taxon>Pseudomonadati</taxon>
        <taxon>Bacteroidota</taxon>
        <taxon>Flavobacteriia</taxon>
        <taxon>Flavobacteriales</taxon>
        <taxon>Flavobacteriaceae</taxon>
        <taxon>Tamlana</taxon>
    </lineage>
</organism>
<dbReference type="Pfam" id="PF17963">
    <property type="entry name" value="Big_9"/>
    <property type="match status" value="1"/>
</dbReference>
<protein>
    <submittedName>
        <fullName evidence="1">Uncharacterized protein</fullName>
    </submittedName>
</protein>
<dbReference type="Gene3D" id="2.60.40.3440">
    <property type="match status" value="1"/>
</dbReference>
<reference evidence="1 2" key="1">
    <citation type="submission" date="2020-03" db="EMBL/GenBank/DDBJ databases">
        <title>Tamlana sp. nov, isolated from XXX.</title>
        <authorList>
            <person name="Cao W.R."/>
        </authorList>
    </citation>
    <scope>NUCLEOTIDE SEQUENCE [LARGE SCALE GENOMIC DNA]</scope>
    <source>
        <strain evidence="1 2">HST1-43</strain>
    </source>
</reference>
<proteinExistence type="predicted"/>
<gene>
    <name evidence="1" type="ORF">HC176_18435</name>
</gene>
<evidence type="ECO:0000313" key="2">
    <source>
        <dbReference type="Proteomes" id="UP000760545"/>
    </source>
</evidence>
<dbReference type="EMBL" id="JAAVJS010000650">
    <property type="protein sequence ID" value="NJX17451.1"/>
    <property type="molecule type" value="Genomic_DNA"/>
</dbReference>
<keyword evidence="2" id="KW-1185">Reference proteome</keyword>
<feature type="non-terminal residue" evidence="1">
    <location>
        <position position="1"/>
    </location>
</feature>
<comment type="caution">
    <text evidence="1">The sequence shown here is derived from an EMBL/GenBank/DDBJ whole genome shotgun (WGS) entry which is preliminary data.</text>
</comment>
<dbReference type="Proteomes" id="UP000760545">
    <property type="component" value="Unassembled WGS sequence"/>
</dbReference>
<accession>A0ABX1DJD3</accession>
<evidence type="ECO:0000313" key="1">
    <source>
        <dbReference type="EMBL" id="NJX17451.1"/>
    </source>
</evidence>